<comment type="subcellular location">
    <subcellularLocation>
        <location evidence="2">Membrane</location>
        <topology evidence="2">Multi-pass membrane protein</topology>
    </subcellularLocation>
    <subcellularLocation>
        <location evidence="13">Mitochondrion inner membrane</location>
        <topology evidence="13">Multi-pass membrane protein</topology>
    </subcellularLocation>
</comment>
<reference evidence="15" key="1">
    <citation type="submission" date="2018-07" db="EMBL/GenBank/DDBJ databases">
        <title>Melipona fasciculata mitochondrion.</title>
        <authorList>
            <person name="da Silva G.R."/>
            <person name="Souza I.G.B."/>
            <person name="Prosdocimi F."/>
            <person name="Bentzen P."/>
            <person name="Diniz F.M."/>
        </authorList>
    </citation>
    <scope>NUCLEOTIDE SEQUENCE</scope>
    <source>
        <tissue evidence="15">Thorax</tissue>
    </source>
</reference>
<keyword evidence="6" id="KW-0138">CF(0)</keyword>
<evidence type="ECO:0000256" key="12">
    <source>
        <dbReference type="ARBA" id="ARBA00023310"/>
    </source>
</evidence>
<dbReference type="GO" id="GO:0045259">
    <property type="term" value="C:proton-transporting ATP synthase complex"/>
    <property type="evidence" value="ECO:0007669"/>
    <property type="project" value="UniProtKB-KW"/>
</dbReference>
<keyword evidence="9 14" id="KW-1133">Transmembrane helix</keyword>
<feature type="transmembrane region" description="Helical" evidence="14">
    <location>
        <begin position="142"/>
        <end position="159"/>
    </location>
</feature>
<sequence>MKLIMTNLFETFDPSIYFIYKFQFNWIFIMMTIIIFPLNYWFIPSRFNMLFNIFFLYLYKEYSMSIKKKSINNLMFFLSLMFFIMFMNFFSLFPYIFSSTSHLLFNLSLSLSLWLSFFIYLIYNFPINFLKHLVPLNSPKSLMHFMVIIELISLIIRPWTLSIRLSSNLISGHLILILLSNFMMNWISIIPLSMIIQNMLLILEISMSMIQAYVFSILLSLYFNESN</sequence>
<organism evidence="15">
    <name type="scientific">Melipona fasciculata</name>
    <dbReference type="NCBI Taxonomy" id="596912"/>
    <lineage>
        <taxon>Eukaryota</taxon>
        <taxon>Metazoa</taxon>
        <taxon>Ecdysozoa</taxon>
        <taxon>Arthropoda</taxon>
        <taxon>Hexapoda</taxon>
        <taxon>Insecta</taxon>
        <taxon>Pterygota</taxon>
        <taxon>Neoptera</taxon>
        <taxon>Endopterygota</taxon>
        <taxon>Hymenoptera</taxon>
        <taxon>Apocrita</taxon>
        <taxon>Aculeata</taxon>
        <taxon>Apoidea</taxon>
        <taxon>Anthophila</taxon>
        <taxon>Apidae</taxon>
        <taxon>Melipona</taxon>
    </lineage>
</organism>
<dbReference type="InterPro" id="IPR045083">
    <property type="entry name" value="ATP_synth_F0_asu_bact/mt"/>
</dbReference>
<keyword evidence="10" id="KW-0406">Ion transport</keyword>
<dbReference type="PROSITE" id="PS00449">
    <property type="entry name" value="ATPASE_A"/>
    <property type="match status" value="1"/>
</dbReference>
<evidence type="ECO:0000256" key="10">
    <source>
        <dbReference type="ARBA" id="ARBA00023065"/>
    </source>
</evidence>
<dbReference type="Pfam" id="PF00119">
    <property type="entry name" value="ATP-synt_A"/>
    <property type="match status" value="1"/>
</dbReference>
<evidence type="ECO:0000256" key="1">
    <source>
        <dbReference type="ARBA" id="ARBA00002070"/>
    </source>
</evidence>
<evidence type="ECO:0000256" key="11">
    <source>
        <dbReference type="ARBA" id="ARBA00023136"/>
    </source>
</evidence>
<protein>
    <recommendedName>
        <fullName evidence="13">ATP synthase subunit a</fullName>
    </recommendedName>
</protein>
<dbReference type="InterPro" id="IPR023011">
    <property type="entry name" value="ATP_synth_F0_asu_AS"/>
</dbReference>
<evidence type="ECO:0000256" key="7">
    <source>
        <dbReference type="ARBA" id="ARBA00022692"/>
    </source>
</evidence>
<evidence type="ECO:0000256" key="4">
    <source>
        <dbReference type="ARBA" id="ARBA00011648"/>
    </source>
</evidence>
<evidence type="ECO:0000256" key="9">
    <source>
        <dbReference type="ARBA" id="ARBA00022989"/>
    </source>
</evidence>
<evidence type="ECO:0000256" key="2">
    <source>
        <dbReference type="ARBA" id="ARBA00004141"/>
    </source>
</evidence>
<comment type="function">
    <text evidence="1">Mitochondrial membrane ATP synthase (F(1)F(0) ATP synthase or Complex V) produces ATP from ADP in the presence of a proton gradient across the membrane which is generated by electron transport complexes of the respiratory chain. F-type ATPases consist of two structural domains, F(1) - containing the extramembraneous catalytic core and F(0) - containing the membrane proton channel, linked together by a central stalk and a peripheral stalk. During catalysis, ATP synthesis in the catalytic domain of F(1) is coupled via a rotary mechanism of the central stalk subunits to proton translocation. Key component of the proton channel; it may play a direct role in the translocation of protons across the membrane.</text>
</comment>
<dbReference type="InterPro" id="IPR000568">
    <property type="entry name" value="ATP_synth_F0_asu"/>
</dbReference>
<evidence type="ECO:0000256" key="8">
    <source>
        <dbReference type="ARBA" id="ARBA00022781"/>
    </source>
</evidence>
<proteinExistence type="inferred from homology"/>
<feature type="transmembrane region" description="Helical" evidence="14">
    <location>
        <begin position="24"/>
        <end position="43"/>
    </location>
</feature>
<keyword evidence="8" id="KW-0375">Hydrogen ion transport</keyword>
<dbReference type="SUPFAM" id="SSF81336">
    <property type="entry name" value="F1F0 ATP synthase subunit A"/>
    <property type="match status" value="1"/>
</dbReference>
<keyword evidence="11 14" id="KW-0472">Membrane</keyword>
<dbReference type="InterPro" id="IPR035908">
    <property type="entry name" value="F0_ATP_A_sf"/>
</dbReference>
<evidence type="ECO:0000256" key="13">
    <source>
        <dbReference type="RuleBase" id="RU004450"/>
    </source>
</evidence>
<keyword evidence="5" id="KW-0813">Transport</keyword>
<evidence type="ECO:0000256" key="5">
    <source>
        <dbReference type="ARBA" id="ARBA00022448"/>
    </source>
</evidence>
<comment type="similarity">
    <text evidence="3">Belongs to the ATPase A chain family.</text>
</comment>
<evidence type="ECO:0000256" key="14">
    <source>
        <dbReference type="SAM" id="Phobius"/>
    </source>
</evidence>
<dbReference type="AlphaFoldDB" id="A0A5C1XD15"/>
<evidence type="ECO:0000313" key="15">
    <source>
        <dbReference type="EMBL" id="QEN99349.1"/>
    </source>
</evidence>
<dbReference type="PRINTS" id="PR00123">
    <property type="entry name" value="ATPASEA"/>
</dbReference>
<name>A0A5C1XD15_9HYME</name>
<gene>
    <name evidence="15" type="primary">ATP6</name>
</gene>
<evidence type="ECO:0000256" key="6">
    <source>
        <dbReference type="ARBA" id="ARBA00022547"/>
    </source>
</evidence>
<comment type="subunit">
    <text evidence="4">F-type ATPases have 2 components, CF(1) - the catalytic core - and CF(0) - the membrane proton channel. CF(1) has five subunits: alpha(3), beta(3), gamma(1), delta(1), epsilon(1). CF(0) has three main subunits: a, b and c.</text>
</comment>
<dbReference type="CDD" id="cd00310">
    <property type="entry name" value="ATP-synt_Fo_a_6"/>
    <property type="match status" value="1"/>
</dbReference>
<geneLocation type="mitochondrion" evidence="15"/>
<feature type="transmembrane region" description="Helical" evidence="14">
    <location>
        <begin position="103"/>
        <end position="122"/>
    </location>
</feature>
<dbReference type="PANTHER" id="PTHR11410:SF0">
    <property type="entry name" value="ATP SYNTHASE SUBUNIT A"/>
    <property type="match status" value="1"/>
</dbReference>
<dbReference type="NCBIfam" id="TIGR01131">
    <property type="entry name" value="ATP_synt_6_or_A"/>
    <property type="match status" value="1"/>
</dbReference>
<feature type="transmembrane region" description="Helical" evidence="14">
    <location>
        <begin position="165"/>
        <end position="187"/>
    </location>
</feature>
<dbReference type="GO" id="GO:0005743">
    <property type="term" value="C:mitochondrial inner membrane"/>
    <property type="evidence" value="ECO:0007669"/>
    <property type="project" value="UniProtKB-SubCell"/>
</dbReference>
<dbReference type="PANTHER" id="PTHR11410">
    <property type="entry name" value="ATP SYNTHASE SUBUNIT A"/>
    <property type="match status" value="1"/>
</dbReference>
<evidence type="ECO:0000256" key="3">
    <source>
        <dbReference type="ARBA" id="ARBA00006810"/>
    </source>
</evidence>
<keyword evidence="15" id="KW-0496">Mitochondrion</keyword>
<dbReference type="GO" id="GO:0046933">
    <property type="term" value="F:proton-transporting ATP synthase activity, rotational mechanism"/>
    <property type="evidence" value="ECO:0007669"/>
    <property type="project" value="TreeGrafter"/>
</dbReference>
<dbReference type="EMBL" id="MH680930">
    <property type="protein sequence ID" value="QEN99349.1"/>
    <property type="molecule type" value="Genomic_DNA"/>
</dbReference>
<feature type="transmembrane region" description="Helical" evidence="14">
    <location>
        <begin position="199"/>
        <end position="223"/>
    </location>
</feature>
<dbReference type="Gene3D" id="1.20.120.220">
    <property type="entry name" value="ATP synthase, F0 complex, subunit A"/>
    <property type="match status" value="1"/>
</dbReference>
<keyword evidence="7 14" id="KW-0812">Transmembrane</keyword>
<keyword evidence="12" id="KW-0066">ATP synthesis</keyword>
<feature type="transmembrane region" description="Helical" evidence="14">
    <location>
        <begin position="74"/>
        <end position="97"/>
    </location>
</feature>
<accession>A0A5C1XD15</accession>